<organism evidence="2 3">
    <name type="scientific">Penicillium antarcticum</name>
    <dbReference type="NCBI Taxonomy" id="416450"/>
    <lineage>
        <taxon>Eukaryota</taxon>
        <taxon>Fungi</taxon>
        <taxon>Dikarya</taxon>
        <taxon>Ascomycota</taxon>
        <taxon>Pezizomycotina</taxon>
        <taxon>Eurotiomycetes</taxon>
        <taxon>Eurotiomycetidae</taxon>
        <taxon>Eurotiales</taxon>
        <taxon>Aspergillaceae</taxon>
        <taxon>Penicillium</taxon>
    </lineage>
</organism>
<dbReference type="AlphaFoldDB" id="A0A1V6NI27"/>
<feature type="region of interest" description="Disordered" evidence="1">
    <location>
        <begin position="1"/>
        <end position="60"/>
    </location>
</feature>
<evidence type="ECO:0000313" key="2">
    <source>
        <dbReference type="EMBL" id="OQD64341.1"/>
    </source>
</evidence>
<feature type="non-terminal residue" evidence="2">
    <location>
        <position position="60"/>
    </location>
</feature>
<keyword evidence="3" id="KW-1185">Reference proteome</keyword>
<evidence type="ECO:0000256" key="1">
    <source>
        <dbReference type="SAM" id="MobiDB-lite"/>
    </source>
</evidence>
<evidence type="ECO:0000313" key="3">
    <source>
        <dbReference type="Proteomes" id="UP000191672"/>
    </source>
</evidence>
<feature type="compositionally biased region" description="Polar residues" evidence="1">
    <location>
        <begin position="37"/>
        <end position="53"/>
    </location>
</feature>
<accession>A0A1V6NI27</accession>
<name>A0A1V6NI27_9EURO</name>
<reference evidence="3" key="1">
    <citation type="journal article" date="2017" name="Nat. Microbiol.">
        <title>Global analysis of biosynthetic gene clusters reveals vast potential of secondary metabolite production in Penicillium species.</title>
        <authorList>
            <person name="Nielsen J.C."/>
            <person name="Grijseels S."/>
            <person name="Prigent S."/>
            <person name="Ji B."/>
            <person name="Dainat J."/>
            <person name="Nielsen K.F."/>
            <person name="Frisvad J.C."/>
            <person name="Workman M."/>
            <person name="Nielsen J."/>
        </authorList>
    </citation>
    <scope>NUCLEOTIDE SEQUENCE [LARGE SCALE GENOMIC DNA]</scope>
    <source>
        <strain evidence="3">IBT 31811</strain>
    </source>
</reference>
<sequence>MDQTEATRAFEASISTRSMPESELEARPFNDDDQGVNAISNADVQSNEVQNETLDIGQRD</sequence>
<protein>
    <submittedName>
        <fullName evidence="2">Uncharacterized protein</fullName>
    </submittedName>
</protein>
<dbReference type="EMBL" id="MDYN01000434">
    <property type="protein sequence ID" value="OQD64341.1"/>
    <property type="molecule type" value="Genomic_DNA"/>
</dbReference>
<proteinExistence type="predicted"/>
<dbReference type="Proteomes" id="UP000191672">
    <property type="component" value="Unassembled WGS sequence"/>
</dbReference>
<comment type="caution">
    <text evidence="2">The sequence shown here is derived from an EMBL/GenBank/DDBJ whole genome shotgun (WGS) entry which is preliminary data.</text>
</comment>
<gene>
    <name evidence="2" type="ORF">PENANT_c434G10573</name>
</gene>